<evidence type="ECO:0000313" key="2">
    <source>
        <dbReference type="EMBL" id="PON32840.1"/>
    </source>
</evidence>
<sequence length="34" mass="3843">MSLAKFKHPENGFLLNNTCIIEAQIQELGLVKQD</sequence>
<organism evidence="2 3">
    <name type="scientific">Parasponia andersonii</name>
    <name type="common">Sponia andersonii</name>
    <dbReference type="NCBI Taxonomy" id="3476"/>
    <lineage>
        <taxon>Eukaryota</taxon>
        <taxon>Viridiplantae</taxon>
        <taxon>Streptophyta</taxon>
        <taxon>Embryophyta</taxon>
        <taxon>Tracheophyta</taxon>
        <taxon>Spermatophyta</taxon>
        <taxon>Magnoliopsida</taxon>
        <taxon>eudicotyledons</taxon>
        <taxon>Gunneridae</taxon>
        <taxon>Pentapetalae</taxon>
        <taxon>rosids</taxon>
        <taxon>fabids</taxon>
        <taxon>Rosales</taxon>
        <taxon>Cannabaceae</taxon>
        <taxon>Parasponia</taxon>
    </lineage>
</organism>
<feature type="domain" description="MATH" evidence="1">
    <location>
        <begin position="1"/>
        <end position="25"/>
    </location>
</feature>
<keyword evidence="3" id="KW-1185">Reference proteome</keyword>
<comment type="caution">
    <text evidence="2">The sequence shown here is derived from an EMBL/GenBank/DDBJ whole genome shotgun (WGS) entry which is preliminary data.</text>
</comment>
<reference evidence="3" key="1">
    <citation type="submission" date="2016-06" db="EMBL/GenBank/DDBJ databases">
        <title>Parallel loss of symbiosis genes in relatives of nitrogen-fixing non-legume Parasponia.</title>
        <authorList>
            <person name="Van Velzen R."/>
            <person name="Holmer R."/>
            <person name="Bu F."/>
            <person name="Rutten L."/>
            <person name="Van Zeijl A."/>
            <person name="Liu W."/>
            <person name="Santuari L."/>
            <person name="Cao Q."/>
            <person name="Sharma T."/>
            <person name="Shen D."/>
            <person name="Roswanjaya Y."/>
            <person name="Wardhani T."/>
            <person name="Kalhor M.S."/>
            <person name="Jansen J."/>
            <person name="Van den Hoogen J."/>
            <person name="Gungor B."/>
            <person name="Hartog M."/>
            <person name="Hontelez J."/>
            <person name="Verver J."/>
            <person name="Yang W.-C."/>
            <person name="Schijlen E."/>
            <person name="Repin R."/>
            <person name="Schilthuizen M."/>
            <person name="Schranz E."/>
            <person name="Heidstra R."/>
            <person name="Miyata K."/>
            <person name="Fedorova E."/>
            <person name="Kohlen W."/>
            <person name="Bisseling T."/>
            <person name="Smit S."/>
            <person name="Geurts R."/>
        </authorList>
    </citation>
    <scope>NUCLEOTIDE SEQUENCE [LARGE SCALE GENOMIC DNA]</scope>
    <source>
        <strain evidence="3">cv. WU1-14</strain>
    </source>
</reference>
<dbReference type="PROSITE" id="PS50144">
    <property type="entry name" value="MATH"/>
    <property type="match status" value="1"/>
</dbReference>
<proteinExistence type="predicted"/>
<gene>
    <name evidence="2" type="ORF">PanWU01x14_357700</name>
</gene>
<accession>A0A2P5A8I3</accession>
<dbReference type="Proteomes" id="UP000237105">
    <property type="component" value="Unassembled WGS sequence"/>
</dbReference>
<name>A0A2P5A8I3_PARAD</name>
<dbReference type="OrthoDB" id="192247at2759"/>
<protein>
    <submittedName>
        <fullName evidence="2">MATH/TRAF domain containing protein</fullName>
    </submittedName>
</protein>
<dbReference type="InterPro" id="IPR002083">
    <property type="entry name" value="MATH/TRAF_dom"/>
</dbReference>
<dbReference type="AlphaFoldDB" id="A0A2P5A8I3"/>
<dbReference type="EMBL" id="JXTB01000777">
    <property type="protein sequence ID" value="PON32840.1"/>
    <property type="molecule type" value="Genomic_DNA"/>
</dbReference>
<evidence type="ECO:0000259" key="1">
    <source>
        <dbReference type="PROSITE" id="PS50144"/>
    </source>
</evidence>
<evidence type="ECO:0000313" key="3">
    <source>
        <dbReference type="Proteomes" id="UP000237105"/>
    </source>
</evidence>